<accession>A0A0E9P8X1</accession>
<organism evidence="2">
    <name type="scientific">Anguilla anguilla</name>
    <name type="common">European freshwater eel</name>
    <name type="synonym">Muraena anguilla</name>
    <dbReference type="NCBI Taxonomy" id="7936"/>
    <lineage>
        <taxon>Eukaryota</taxon>
        <taxon>Metazoa</taxon>
        <taxon>Chordata</taxon>
        <taxon>Craniata</taxon>
        <taxon>Vertebrata</taxon>
        <taxon>Euteleostomi</taxon>
        <taxon>Actinopterygii</taxon>
        <taxon>Neopterygii</taxon>
        <taxon>Teleostei</taxon>
        <taxon>Anguilliformes</taxon>
        <taxon>Anguillidae</taxon>
        <taxon>Anguilla</taxon>
    </lineage>
</organism>
<dbReference type="EMBL" id="GBXM01107628">
    <property type="protein sequence ID" value="JAH00949.1"/>
    <property type="molecule type" value="Transcribed_RNA"/>
</dbReference>
<dbReference type="AlphaFoldDB" id="A0A0E9P8X1"/>
<keyword evidence="1" id="KW-0812">Transmembrane</keyword>
<feature type="transmembrane region" description="Helical" evidence="1">
    <location>
        <begin position="12"/>
        <end position="35"/>
    </location>
</feature>
<sequence>MGKEKNLSWSQDLLLCVCIYIFSGSTHFRLFPIFIP</sequence>
<protein>
    <submittedName>
        <fullName evidence="2">Uncharacterized protein</fullName>
    </submittedName>
</protein>
<evidence type="ECO:0000313" key="2">
    <source>
        <dbReference type="EMBL" id="JAH00949.1"/>
    </source>
</evidence>
<keyword evidence="1" id="KW-0472">Membrane</keyword>
<reference evidence="2" key="1">
    <citation type="submission" date="2014-11" db="EMBL/GenBank/DDBJ databases">
        <authorList>
            <person name="Amaro Gonzalez C."/>
        </authorList>
    </citation>
    <scope>NUCLEOTIDE SEQUENCE</scope>
</reference>
<reference evidence="2" key="2">
    <citation type="journal article" date="2015" name="Fish Shellfish Immunol.">
        <title>Early steps in the European eel (Anguilla anguilla)-Vibrio vulnificus interaction in the gills: Role of the RtxA13 toxin.</title>
        <authorList>
            <person name="Callol A."/>
            <person name="Pajuelo D."/>
            <person name="Ebbesson L."/>
            <person name="Teles M."/>
            <person name="MacKenzie S."/>
            <person name="Amaro C."/>
        </authorList>
    </citation>
    <scope>NUCLEOTIDE SEQUENCE</scope>
</reference>
<name>A0A0E9P8X1_ANGAN</name>
<evidence type="ECO:0000256" key="1">
    <source>
        <dbReference type="SAM" id="Phobius"/>
    </source>
</evidence>
<keyword evidence="1" id="KW-1133">Transmembrane helix</keyword>
<proteinExistence type="predicted"/>